<dbReference type="GO" id="GO:0030288">
    <property type="term" value="C:outer membrane-bounded periplasmic space"/>
    <property type="evidence" value="ECO:0007669"/>
    <property type="project" value="TreeGrafter"/>
</dbReference>
<dbReference type="RefSeq" id="WP_185759392.1">
    <property type="nucleotide sequence ID" value="NZ_BAAAKA010000046.1"/>
</dbReference>
<gene>
    <name evidence="3" type="ORF">FB475_4463</name>
</gene>
<comment type="caution">
    <text evidence="3">The sequence shown here is derived from an EMBL/GenBank/DDBJ whole genome shotgun (WGS) entry which is preliminary data.</text>
</comment>
<dbReference type="InterPro" id="IPR013486">
    <property type="entry name" value="SpoIID/LytB"/>
</dbReference>
<dbReference type="PANTHER" id="PTHR30032:SF4">
    <property type="entry name" value="AMIDASE ENHANCER"/>
    <property type="match status" value="1"/>
</dbReference>
<keyword evidence="1" id="KW-0732">Signal</keyword>
<dbReference type="InterPro" id="IPR013693">
    <property type="entry name" value="SpoIID/LytB_N"/>
</dbReference>
<dbReference type="Pfam" id="PF08486">
    <property type="entry name" value="SpoIID"/>
    <property type="match status" value="1"/>
</dbReference>
<feature type="signal peptide" evidence="1">
    <location>
        <begin position="1"/>
        <end position="22"/>
    </location>
</feature>
<protein>
    <submittedName>
        <fullName evidence="3">SpoIID/LytB domain protein</fullName>
    </submittedName>
</protein>
<evidence type="ECO:0000313" key="3">
    <source>
        <dbReference type="EMBL" id="TQJ11544.1"/>
    </source>
</evidence>
<keyword evidence="4" id="KW-1185">Reference proteome</keyword>
<evidence type="ECO:0000256" key="1">
    <source>
        <dbReference type="SAM" id="SignalP"/>
    </source>
</evidence>
<dbReference type="AlphaFoldDB" id="A0A542E899"/>
<accession>A0A542E899</accession>
<reference evidence="3 4" key="1">
    <citation type="submission" date="2019-06" db="EMBL/GenBank/DDBJ databases">
        <title>Sequencing the genomes of 1000 actinobacteria strains.</title>
        <authorList>
            <person name="Klenk H.-P."/>
        </authorList>
    </citation>
    <scope>NUCLEOTIDE SEQUENCE [LARGE SCALE GENOMIC DNA]</scope>
    <source>
        <strain evidence="3 4">DSM 17305</strain>
    </source>
</reference>
<proteinExistence type="predicted"/>
<organism evidence="3 4">
    <name type="scientific">Kribbella jejuensis</name>
    <dbReference type="NCBI Taxonomy" id="236068"/>
    <lineage>
        <taxon>Bacteria</taxon>
        <taxon>Bacillati</taxon>
        <taxon>Actinomycetota</taxon>
        <taxon>Actinomycetes</taxon>
        <taxon>Propionibacteriales</taxon>
        <taxon>Kribbellaceae</taxon>
        <taxon>Kribbella</taxon>
    </lineage>
</organism>
<dbReference type="PANTHER" id="PTHR30032">
    <property type="entry name" value="N-ACETYLMURAMOYL-L-ALANINE AMIDASE-RELATED"/>
    <property type="match status" value="1"/>
</dbReference>
<dbReference type="Proteomes" id="UP000316298">
    <property type="component" value="Unassembled WGS sequence"/>
</dbReference>
<evidence type="ECO:0000259" key="2">
    <source>
        <dbReference type="Pfam" id="PF08486"/>
    </source>
</evidence>
<feature type="chain" id="PRO_5022245861" evidence="1">
    <location>
        <begin position="23"/>
        <end position="411"/>
    </location>
</feature>
<dbReference type="NCBIfam" id="TIGR02669">
    <property type="entry name" value="SpoIID_LytB"/>
    <property type="match status" value="1"/>
</dbReference>
<dbReference type="EMBL" id="VFMM01000002">
    <property type="protein sequence ID" value="TQJ11544.1"/>
    <property type="molecule type" value="Genomic_DNA"/>
</dbReference>
<sequence length="411" mass="43802">MRKRVIAAVVLSSTLVSTTAHAREITPAAAGVTAPDTAITGRGFGHGRGLSQYGAQGAALAGKSVKQILDFYYPGTTTGKATGSIRVRISADTTDGVRVAVVNGLAVRSLATGKLYTLPKASTIDQWSIDPNGEHGTELNSYDATTKKWTLYKTFTGMAQFEGAAVIGLILPSGAVRRYRGVLRAIDVDGAHLDTVNVLPLEYYLRGVVPREAVTSWRPAALQAQAVAARTYSVFHRNRATARAYDLCDTTSCQVYGGYDDEETSTNNAIADTAGQIRLYNGKPIIAEFSSSNGGATAAGDVPYQLTKVDSWDAYPKNGNPNVTWKVTRTAAEMQAVFQVGTIRYVRVLKRTGVGPGGGRALTVQAVGSRGSRVLTADQVRIRLHLRSSWISFPAVRSLDISTDSSVVPGR</sequence>
<evidence type="ECO:0000313" key="4">
    <source>
        <dbReference type="Proteomes" id="UP000316298"/>
    </source>
</evidence>
<dbReference type="GO" id="GO:0030435">
    <property type="term" value="P:sporulation resulting in formation of a cellular spore"/>
    <property type="evidence" value="ECO:0007669"/>
    <property type="project" value="InterPro"/>
</dbReference>
<feature type="domain" description="Sporulation stage II protein D amidase enhancer LytB N-terminal" evidence="2">
    <location>
        <begin position="192"/>
        <end position="280"/>
    </location>
</feature>
<name>A0A542E899_9ACTN</name>
<dbReference type="InterPro" id="IPR051922">
    <property type="entry name" value="Bact_Sporulation_Assoc"/>
</dbReference>